<evidence type="ECO:0000313" key="3">
    <source>
        <dbReference type="Proteomes" id="UP000244406"/>
    </source>
</evidence>
<keyword evidence="3" id="KW-1185">Reference proteome</keyword>
<feature type="region of interest" description="Disordered" evidence="1">
    <location>
        <begin position="196"/>
        <end position="317"/>
    </location>
</feature>
<organism evidence="2 3">
    <name type="scientific">Candidozyma duobushaemuli</name>
    <dbReference type="NCBI Taxonomy" id="1231522"/>
    <lineage>
        <taxon>Eukaryota</taxon>
        <taxon>Fungi</taxon>
        <taxon>Dikarya</taxon>
        <taxon>Ascomycota</taxon>
        <taxon>Saccharomycotina</taxon>
        <taxon>Pichiomycetes</taxon>
        <taxon>Metschnikowiaceae</taxon>
        <taxon>Candidozyma</taxon>
    </lineage>
</organism>
<sequence length="561" mass="63891">MCIEKCISICGVSFPKDFRDAIFEKNGSVWVDHETAVIDLPWDAAEFDYFNYLREKCTWDPPFVHQTQDFYEYRLSQFKRYNWKKAQKERLVKIRVKRAKPQAPEPKPVISETVEPVPEVSEKKPIPEASVASTDVGTLKASTRAIEVTECPPQTTSPKKVSNNDKVSVSSPTEKPYPIISQSFLAETSKTVSVSTNAKEAGTKDSGCPPPSQTRVSKAAKQEEKAARRAAKQAEKAKKQAEQQTKKQAEKAAMEAEQAAIEAAREAEQKLAAEAAKQAEQAAKEAEQKQAEQAAKEAEEAAKEKLRLSKSRLPPTPKQFRRRYWNVKQLEVRNHYLPNYSDQFSTMLIQVDDDESDRLEQDDGEDVFEFSVNVEVLEPVRKNPEPKHDVPEPEPVPVPEQPEQPEEKFLVPETEVPEPETMVLELESKVPKPTINSSKPKNTNVYWLGDFPLFMSTLAPKQYVTYLPGDFFKARELFYPKETESFLPGDFAGFKALTKNQSEYFPSDFFSLWNETLPHKTRPVRTSRPVWGYTITNTRRHSYGFELVLPKLMKLMFAPLC</sequence>
<feature type="compositionally biased region" description="Low complexity" evidence="1">
    <location>
        <begin position="272"/>
        <end position="281"/>
    </location>
</feature>
<dbReference type="VEuPathDB" id="FungiDB:CXQ87_003483"/>
<feature type="compositionally biased region" description="Basic and acidic residues" evidence="1">
    <location>
        <begin position="220"/>
        <end position="254"/>
    </location>
</feature>
<feature type="region of interest" description="Disordered" evidence="1">
    <location>
        <begin position="379"/>
        <end position="406"/>
    </location>
</feature>
<gene>
    <name evidence="2" type="ORF">CXQ87_003483</name>
</gene>
<dbReference type="AlphaFoldDB" id="A0A2V1AB96"/>
<feature type="compositionally biased region" description="Basic and acidic residues" evidence="1">
    <location>
        <begin position="282"/>
        <end position="307"/>
    </location>
</feature>
<feature type="compositionally biased region" description="Low complexity" evidence="1">
    <location>
        <begin position="108"/>
        <end position="119"/>
    </location>
</feature>
<feature type="compositionally biased region" description="Basic and acidic residues" evidence="1">
    <location>
        <begin position="379"/>
        <end position="391"/>
    </location>
</feature>
<reference evidence="2 3" key="1">
    <citation type="submission" date="2017-12" db="EMBL/GenBank/DDBJ databases">
        <title>Genome Sequence of the Amphotericin B-resistant Candida duobushaemulonii strain, B09383.</title>
        <authorList>
            <person name="Chow N.A."/>
            <person name="Gade L."/>
            <person name="Batra D."/>
            <person name="Rowe L.A."/>
            <person name="Loparev V.N."/>
            <person name="Litvintseva A.P."/>
        </authorList>
    </citation>
    <scope>NUCLEOTIDE SEQUENCE [LARGE SCALE GENOMIC DNA]</scope>
    <source>
        <strain evidence="2 3">B09383</strain>
    </source>
</reference>
<proteinExistence type="predicted"/>
<feature type="compositionally biased region" description="Low complexity" evidence="1">
    <location>
        <begin position="157"/>
        <end position="172"/>
    </location>
</feature>
<feature type="compositionally biased region" description="Pro residues" evidence="1">
    <location>
        <begin position="393"/>
        <end position="402"/>
    </location>
</feature>
<evidence type="ECO:0000313" key="2">
    <source>
        <dbReference type="EMBL" id="PVH15637.1"/>
    </source>
</evidence>
<accession>A0A2V1AB96</accession>
<name>A0A2V1AB96_9ASCO</name>
<protein>
    <submittedName>
        <fullName evidence="2">Uncharacterized protein</fullName>
    </submittedName>
</protein>
<dbReference type="EMBL" id="PKFP01000003">
    <property type="protein sequence ID" value="PVH15637.1"/>
    <property type="molecule type" value="Genomic_DNA"/>
</dbReference>
<evidence type="ECO:0000256" key="1">
    <source>
        <dbReference type="SAM" id="MobiDB-lite"/>
    </source>
</evidence>
<dbReference type="RefSeq" id="XP_025336577.1">
    <property type="nucleotide sequence ID" value="XM_025481959.1"/>
</dbReference>
<comment type="caution">
    <text evidence="2">The sequence shown here is derived from an EMBL/GenBank/DDBJ whole genome shotgun (WGS) entry which is preliminary data.</text>
</comment>
<dbReference type="GeneID" id="37003483"/>
<feature type="region of interest" description="Disordered" evidence="1">
    <location>
        <begin position="102"/>
        <end position="176"/>
    </location>
</feature>
<dbReference type="Proteomes" id="UP000244406">
    <property type="component" value="Unassembled WGS sequence"/>
</dbReference>